<keyword evidence="9" id="KW-0653">Protein transport</keyword>
<dbReference type="PANTHER" id="PTHR21345:SF3">
    <property type="entry name" value="PROTEIN SPIRE"/>
    <property type="match status" value="1"/>
</dbReference>
<evidence type="ECO:0000256" key="6">
    <source>
        <dbReference type="ARBA" id="ARBA00022475"/>
    </source>
</evidence>
<keyword evidence="8" id="KW-0677">Repeat</keyword>
<dbReference type="SMART" id="SM00750">
    <property type="entry name" value="KIND"/>
    <property type="match status" value="1"/>
</dbReference>
<dbReference type="GO" id="GO:0051295">
    <property type="term" value="P:establishment of meiotic spindle localization"/>
    <property type="evidence" value="ECO:0007669"/>
    <property type="project" value="TreeGrafter"/>
</dbReference>
<evidence type="ECO:0000256" key="2">
    <source>
        <dbReference type="ARBA" id="ARBA00004245"/>
    </source>
</evidence>
<keyword evidence="11" id="KW-0009">Actin-binding</keyword>
<evidence type="ECO:0000256" key="4">
    <source>
        <dbReference type="ARBA" id="ARBA00010956"/>
    </source>
</evidence>
<gene>
    <name evidence="16" type="ORF">HNY73_018220</name>
</gene>
<evidence type="ECO:0000256" key="8">
    <source>
        <dbReference type="ARBA" id="ARBA00022737"/>
    </source>
</evidence>
<feature type="compositionally biased region" description="Basic and acidic residues" evidence="14">
    <location>
        <begin position="399"/>
        <end position="412"/>
    </location>
</feature>
<evidence type="ECO:0000259" key="15">
    <source>
        <dbReference type="PROSITE" id="PS51377"/>
    </source>
</evidence>
<keyword evidence="17" id="KW-1185">Reference proteome</keyword>
<feature type="compositionally biased region" description="Polar residues" evidence="14">
    <location>
        <begin position="767"/>
        <end position="789"/>
    </location>
</feature>
<dbReference type="GO" id="GO:0030659">
    <property type="term" value="C:cytoplasmic vesicle membrane"/>
    <property type="evidence" value="ECO:0007669"/>
    <property type="project" value="UniProtKB-SubCell"/>
</dbReference>
<dbReference type="Proteomes" id="UP000807504">
    <property type="component" value="Unassembled WGS sequence"/>
</dbReference>
<dbReference type="GO" id="GO:0015031">
    <property type="term" value="P:protein transport"/>
    <property type="evidence" value="ECO:0007669"/>
    <property type="project" value="UniProtKB-KW"/>
</dbReference>
<dbReference type="GO" id="GO:0005856">
    <property type="term" value="C:cytoskeleton"/>
    <property type="evidence" value="ECO:0007669"/>
    <property type="project" value="UniProtKB-SubCell"/>
</dbReference>
<dbReference type="GO" id="GO:0005886">
    <property type="term" value="C:plasma membrane"/>
    <property type="evidence" value="ECO:0007669"/>
    <property type="project" value="UniProtKB-SubCell"/>
</dbReference>
<feature type="region of interest" description="Disordered" evidence="14">
    <location>
        <begin position="756"/>
        <end position="807"/>
    </location>
</feature>
<feature type="region of interest" description="Disordered" evidence="14">
    <location>
        <begin position="477"/>
        <end position="507"/>
    </location>
</feature>
<dbReference type="Gene3D" id="1.10.510.10">
    <property type="entry name" value="Transferase(Phosphotransferase) domain 1"/>
    <property type="match status" value="1"/>
</dbReference>
<dbReference type="GO" id="GO:0008017">
    <property type="term" value="F:microtubule binding"/>
    <property type="evidence" value="ECO:0007669"/>
    <property type="project" value="TreeGrafter"/>
</dbReference>
<dbReference type="AlphaFoldDB" id="A0A8T0EDC6"/>
<keyword evidence="10" id="KW-0472">Membrane</keyword>
<feature type="domain" description="KIND" evidence="15">
    <location>
        <begin position="40"/>
        <end position="241"/>
    </location>
</feature>
<dbReference type="GO" id="GO:0048193">
    <property type="term" value="P:Golgi vesicle transport"/>
    <property type="evidence" value="ECO:0007669"/>
    <property type="project" value="TreeGrafter"/>
</dbReference>
<proteinExistence type="inferred from homology"/>
<organism evidence="16 17">
    <name type="scientific">Argiope bruennichi</name>
    <name type="common">Wasp spider</name>
    <name type="synonym">Aranea bruennichi</name>
    <dbReference type="NCBI Taxonomy" id="94029"/>
    <lineage>
        <taxon>Eukaryota</taxon>
        <taxon>Metazoa</taxon>
        <taxon>Ecdysozoa</taxon>
        <taxon>Arthropoda</taxon>
        <taxon>Chelicerata</taxon>
        <taxon>Arachnida</taxon>
        <taxon>Araneae</taxon>
        <taxon>Araneomorphae</taxon>
        <taxon>Entelegynae</taxon>
        <taxon>Araneoidea</taxon>
        <taxon>Araneidae</taxon>
        <taxon>Argiope</taxon>
    </lineage>
</organism>
<dbReference type="GO" id="GO:0045010">
    <property type="term" value="P:actin nucleation"/>
    <property type="evidence" value="ECO:0007669"/>
    <property type="project" value="InterPro"/>
</dbReference>
<keyword evidence="5" id="KW-0813">Transport</keyword>
<keyword evidence="6" id="KW-1003">Cell membrane</keyword>
<evidence type="ECO:0000256" key="7">
    <source>
        <dbReference type="ARBA" id="ARBA00022490"/>
    </source>
</evidence>
<dbReference type="InterPro" id="IPR011011">
    <property type="entry name" value="Znf_FYVE_PHD"/>
</dbReference>
<dbReference type="InterPro" id="IPR029901">
    <property type="entry name" value="Spire"/>
</dbReference>
<dbReference type="GO" id="GO:0051639">
    <property type="term" value="P:actin filament network formation"/>
    <property type="evidence" value="ECO:0007669"/>
    <property type="project" value="TreeGrafter"/>
</dbReference>
<evidence type="ECO:0000256" key="11">
    <source>
        <dbReference type="ARBA" id="ARBA00023203"/>
    </source>
</evidence>
<evidence type="ECO:0000256" key="12">
    <source>
        <dbReference type="ARBA" id="ARBA00023212"/>
    </source>
</evidence>
<evidence type="ECO:0000256" key="5">
    <source>
        <dbReference type="ARBA" id="ARBA00022448"/>
    </source>
</evidence>
<dbReference type="InterPro" id="IPR011019">
    <property type="entry name" value="KIND_dom"/>
</dbReference>
<feature type="compositionally biased region" description="Polar residues" evidence="14">
    <location>
        <begin position="652"/>
        <end position="665"/>
    </location>
</feature>
<evidence type="ECO:0000256" key="9">
    <source>
        <dbReference type="ARBA" id="ARBA00022927"/>
    </source>
</evidence>
<dbReference type="EMBL" id="JABXBU010002228">
    <property type="protein sequence ID" value="KAF8770727.1"/>
    <property type="molecule type" value="Genomic_DNA"/>
</dbReference>
<feature type="region of interest" description="Disordered" evidence="14">
    <location>
        <begin position="158"/>
        <end position="186"/>
    </location>
</feature>
<keyword evidence="12" id="KW-0206">Cytoskeleton</keyword>
<evidence type="ECO:0000313" key="17">
    <source>
        <dbReference type="Proteomes" id="UP000807504"/>
    </source>
</evidence>
<name>A0A8T0EDC6_ARGBR</name>
<dbReference type="GO" id="GO:0030041">
    <property type="term" value="P:actin filament polymerization"/>
    <property type="evidence" value="ECO:0007669"/>
    <property type="project" value="TreeGrafter"/>
</dbReference>
<reference evidence="16" key="1">
    <citation type="journal article" date="2020" name="bioRxiv">
        <title>Chromosome-level reference genome of the European wasp spider Argiope bruennichi: a resource for studies on range expansion and evolutionary adaptation.</title>
        <authorList>
            <person name="Sheffer M.M."/>
            <person name="Hoppe A."/>
            <person name="Krehenwinkel H."/>
            <person name="Uhl G."/>
            <person name="Kuss A.W."/>
            <person name="Jensen L."/>
            <person name="Jensen C."/>
            <person name="Gillespie R.G."/>
            <person name="Hoff K.J."/>
            <person name="Prost S."/>
        </authorList>
    </citation>
    <scope>NUCLEOTIDE SEQUENCE</scope>
</reference>
<feature type="region of interest" description="Disordered" evidence="14">
    <location>
        <begin position="684"/>
        <end position="728"/>
    </location>
</feature>
<feature type="region of interest" description="Disordered" evidence="14">
    <location>
        <begin position="386"/>
        <end position="420"/>
    </location>
</feature>
<dbReference type="GO" id="GO:0036089">
    <property type="term" value="P:cleavage furrow formation"/>
    <property type="evidence" value="ECO:0007669"/>
    <property type="project" value="TreeGrafter"/>
</dbReference>
<reference evidence="16" key="2">
    <citation type="submission" date="2020-06" db="EMBL/GenBank/DDBJ databases">
        <authorList>
            <person name="Sheffer M."/>
        </authorList>
    </citation>
    <scope>NUCLEOTIDE SEQUENCE</scope>
</reference>
<keyword evidence="7" id="KW-0963">Cytoplasm</keyword>
<evidence type="ECO:0000313" key="16">
    <source>
        <dbReference type="EMBL" id="KAF8770727.1"/>
    </source>
</evidence>
<evidence type="ECO:0000256" key="10">
    <source>
        <dbReference type="ARBA" id="ARBA00023136"/>
    </source>
</evidence>
<dbReference type="Pfam" id="PF16474">
    <property type="entry name" value="KIND"/>
    <property type="match status" value="1"/>
</dbReference>
<dbReference type="GO" id="GO:0005938">
    <property type="term" value="C:cell cortex"/>
    <property type="evidence" value="ECO:0007669"/>
    <property type="project" value="TreeGrafter"/>
</dbReference>
<dbReference type="CDD" id="cd22078">
    <property type="entry name" value="WH2_Spire1_r2-like"/>
    <property type="match status" value="1"/>
</dbReference>
<dbReference type="PANTHER" id="PTHR21345">
    <property type="entry name" value="SPIRE"/>
    <property type="match status" value="1"/>
</dbReference>
<evidence type="ECO:0000256" key="13">
    <source>
        <dbReference type="ARBA" id="ARBA00023329"/>
    </source>
</evidence>
<dbReference type="PROSITE" id="PS51377">
    <property type="entry name" value="KIND"/>
    <property type="match status" value="1"/>
</dbReference>
<accession>A0A8T0EDC6</accession>
<feature type="region of interest" description="Disordered" evidence="14">
    <location>
        <begin position="652"/>
        <end position="671"/>
    </location>
</feature>
<comment type="subcellular location">
    <subcellularLocation>
        <location evidence="3">Cell membrane</location>
        <topology evidence="3">Peripheral membrane protein</topology>
        <orientation evidence="3">Cytoplasmic side</orientation>
    </subcellularLocation>
    <subcellularLocation>
        <location evidence="2">Cytoplasm</location>
        <location evidence="2">Cytoskeleton</location>
    </subcellularLocation>
    <subcellularLocation>
        <location evidence="1">Cytoplasmic vesicle membrane</location>
        <topology evidence="1">Peripheral membrane protein</topology>
        <orientation evidence="1">Cytoplasmic side</orientation>
    </subcellularLocation>
</comment>
<sequence length="807" mass="91626">MCCPLVSIEWKGLPQFSSNLYSHLCRCCEANSHVQFNGGIVNHCRAAIWRAALSEEQAWAVCFQAAKCMVNEWNSDSSSCYCLSDTSHLLIHKDGYVHRSSVKLSSSEAGKRQLATSEYQLVATLGMIIFSALDYLNPRDEERNLSRPLESLIEKMTSTSLQDDEDEADSSSQNADEGIEQDSGEDDHILHSLDDADAKHRRGISLIQVIELCANHLPCPEDADCHYKAVCRALVAEILELTTFLENISNRTKILTRAEEDEMDSRTLEKLRIQDWARLWMQVIHQLRQGVKLKKVESAQSHSIEYALTPYEMLLDDIRSRRYKLRQVMVNGDIPPRVKKDAHALILEFIRSRPPLVPVSKRKLPPTPPRQLSLYEKLMASIKQQHKLKPTVPSNGDCTNKRKIETSRTKLEETDETPQPQRRLIKADINLGLSSSFEDLDDIPQTPPEEHLSLPMQNENRKSCIVRSNSQIEAMSRAERRHSISVCESPPRSGDQTPQEGIDPHFSGFYEQSSQAARSDYWKSSQWQSLECLSLTLEEVVHIRNVLTKAELESLIVDPVLYEDIRKGKVCFTCKQIRFSFFGPWGVKCKMCERTVCDKCSSKMRIPTEHFARIPVYMLSPTPSPPPEEESSHSFWKFSDVFGKSEVKENIETTPKLSRQKTTVENGYPKRKLQFRHSESVQAIATKKGRNSLPPTSSSKQKRPPLQRSKTLVAPEAVTSKSSSSIDDKMKGPLVAVCRECKVMVCNIIMASQDKVSYDQKRRKNSKTWPQKRGSTNTSMYMDTVTETPPSSPDDIFASDSRKKLTP</sequence>
<evidence type="ECO:0000256" key="1">
    <source>
        <dbReference type="ARBA" id="ARBA00004180"/>
    </source>
</evidence>
<evidence type="ECO:0000256" key="3">
    <source>
        <dbReference type="ARBA" id="ARBA00004413"/>
    </source>
</evidence>
<dbReference type="SUPFAM" id="SSF57903">
    <property type="entry name" value="FYVE/PHD zinc finger"/>
    <property type="match status" value="1"/>
</dbReference>
<dbReference type="GO" id="GO:0003779">
    <property type="term" value="F:actin binding"/>
    <property type="evidence" value="ECO:0007669"/>
    <property type="project" value="UniProtKB-KW"/>
</dbReference>
<dbReference type="GO" id="GO:0040038">
    <property type="term" value="P:polar body extrusion after meiotic divisions"/>
    <property type="evidence" value="ECO:0007669"/>
    <property type="project" value="TreeGrafter"/>
</dbReference>
<keyword evidence="13" id="KW-0968">Cytoplasmic vesicle</keyword>
<protein>
    <submittedName>
        <fullName evidence="16">Protein spire like protein</fullName>
    </submittedName>
</protein>
<evidence type="ECO:0000256" key="14">
    <source>
        <dbReference type="SAM" id="MobiDB-lite"/>
    </source>
</evidence>
<comment type="similarity">
    <text evidence="4">Belongs to the spire family.</text>
</comment>
<comment type="caution">
    <text evidence="16">The sequence shown here is derived from an EMBL/GenBank/DDBJ whole genome shotgun (WGS) entry which is preliminary data.</text>
</comment>